<dbReference type="Proteomes" id="UP001214638">
    <property type="component" value="Unassembled WGS sequence"/>
</dbReference>
<evidence type="ECO:0000256" key="8">
    <source>
        <dbReference type="ARBA" id="ARBA00023328"/>
    </source>
</evidence>
<dbReference type="GO" id="GO:0031262">
    <property type="term" value="C:Ndc80 complex"/>
    <property type="evidence" value="ECO:0007669"/>
    <property type="project" value="InterPro"/>
</dbReference>
<dbReference type="CDD" id="cd23784">
    <property type="entry name" value="RWD_Spc25"/>
    <property type="match status" value="1"/>
</dbReference>
<keyword evidence="3 9" id="KW-0158">Chromosome</keyword>
<dbReference type="PANTHER" id="PTHR14281:SF0">
    <property type="entry name" value="KINETOCHORE PROTEIN SPC25"/>
    <property type="match status" value="1"/>
</dbReference>
<feature type="coiled-coil region" evidence="10">
    <location>
        <begin position="74"/>
        <end position="142"/>
    </location>
</feature>
<evidence type="ECO:0000256" key="9">
    <source>
        <dbReference type="RuleBase" id="RU367150"/>
    </source>
</evidence>
<comment type="subunit">
    <text evidence="9">Component of the NDC80 complex.</text>
</comment>
<keyword evidence="6 10" id="KW-0175">Coiled coil</keyword>
<comment type="subcellular location">
    <subcellularLocation>
        <location evidence="1">Chromosome</location>
        <location evidence="1">Centromere</location>
    </subcellularLocation>
    <subcellularLocation>
        <location evidence="9">Nucleus</location>
    </subcellularLocation>
    <subcellularLocation>
        <location evidence="9">Chromosome</location>
        <location evidence="9">Centromere</location>
        <location evidence="9">Kinetochore</location>
    </subcellularLocation>
</comment>
<evidence type="ECO:0000313" key="12">
    <source>
        <dbReference type="EMBL" id="KAK2195820.1"/>
    </source>
</evidence>
<sequence length="263" mass="29538">MQRTMDADLPSSLDDIRTNAEDLVSTFGDYCPLVSRATTPGDLCLSQSLRLKDSVIATIRNSIEALHEKRRASLESINERKSSLNRDISIVKDDTEAIQEAIEAHAIVANELGHELELDKEIERLQKEISRVRSNVNVLDVQYLKLLQGNLKSAFTSVVDRDTTGQPIDRFGSKLSCIEKLLGLSVCRKDGSIQISFNKISPLEPEKVFTFTIGLVNDMYIPITCTPPVKQFELLIQELNKGLEFGLFLYFMRRAFTKAAQIS</sequence>
<keyword evidence="5 9" id="KW-0498">Mitosis</keyword>
<comment type="caution">
    <text evidence="12">The sequence shown here is derived from an EMBL/GenBank/DDBJ whole genome shotgun (WGS) entry which is preliminary data.</text>
</comment>
<accession>A0AAD9UNF5</accession>
<dbReference type="GO" id="GO:0005634">
    <property type="term" value="C:nucleus"/>
    <property type="evidence" value="ECO:0007669"/>
    <property type="project" value="UniProtKB-SubCell"/>
</dbReference>
<protein>
    <recommendedName>
        <fullName evidence="9">Kinetochore protein SPC25</fullName>
    </recommendedName>
</protein>
<dbReference type="KEGG" id="bdw:94336713"/>
<dbReference type="EMBL" id="JALLKP010000003">
    <property type="protein sequence ID" value="KAK2195820.1"/>
    <property type="molecule type" value="Genomic_DNA"/>
</dbReference>
<evidence type="ECO:0000256" key="7">
    <source>
        <dbReference type="ARBA" id="ARBA00023306"/>
    </source>
</evidence>
<evidence type="ECO:0000313" key="13">
    <source>
        <dbReference type="Proteomes" id="UP001214638"/>
    </source>
</evidence>
<proteinExistence type="inferred from homology"/>
<reference evidence="12" key="1">
    <citation type="journal article" date="2023" name="Nat. Microbiol.">
        <title>Babesia duncani multi-omics identifies virulence factors and drug targets.</title>
        <authorList>
            <person name="Singh P."/>
            <person name="Lonardi S."/>
            <person name="Liang Q."/>
            <person name="Vydyam P."/>
            <person name="Khabirova E."/>
            <person name="Fang T."/>
            <person name="Gihaz S."/>
            <person name="Thekkiniath J."/>
            <person name="Munshi M."/>
            <person name="Abel S."/>
            <person name="Ciampossin L."/>
            <person name="Batugedara G."/>
            <person name="Gupta M."/>
            <person name="Lu X.M."/>
            <person name="Lenz T."/>
            <person name="Chakravarty S."/>
            <person name="Cornillot E."/>
            <person name="Hu Y."/>
            <person name="Ma W."/>
            <person name="Gonzalez L.M."/>
            <person name="Sanchez S."/>
            <person name="Estrada K."/>
            <person name="Sanchez-Flores A."/>
            <person name="Montero E."/>
            <person name="Harb O.S."/>
            <person name="Le Roch K.G."/>
            <person name="Mamoun C.B."/>
        </authorList>
    </citation>
    <scope>NUCLEOTIDE SEQUENCE</scope>
    <source>
        <strain evidence="12">WA1</strain>
    </source>
</reference>
<gene>
    <name evidence="12" type="ORF">BdWA1_002415</name>
</gene>
<dbReference type="GeneID" id="94336713"/>
<evidence type="ECO:0000256" key="5">
    <source>
        <dbReference type="ARBA" id="ARBA00022776"/>
    </source>
</evidence>
<evidence type="ECO:0000256" key="6">
    <source>
        <dbReference type="ARBA" id="ARBA00023054"/>
    </source>
</evidence>
<dbReference type="Gene3D" id="3.30.457.50">
    <property type="entry name" value="Chromosome segregation protein Spc25"/>
    <property type="match status" value="1"/>
</dbReference>
<name>A0AAD9UNF5_9APIC</name>
<keyword evidence="4 9" id="KW-0132">Cell division</keyword>
<evidence type="ECO:0000259" key="11">
    <source>
        <dbReference type="Pfam" id="PF08234"/>
    </source>
</evidence>
<dbReference type="RefSeq" id="XP_067802663.1">
    <property type="nucleotide sequence ID" value="XM_067947441.1"/>
</dbReference>
<organism evidence="12 13">
    <name type="scientific">Babesia duncani</name>
    <dbReference type="NCBI Taxonomy" id="323732"/>
    <lineage>
        <taxon>Eukaryota</taxon>
        <taxon>Sar</taxon>
        <taxon>Alveolata</taxon>
        <taxon>Apicomplexa</taxon>
        <taxon>Aconoidasida</taxon>
        <taxon>Piroplasmida</taxon>
        <taxon>Babesiidae</taxon>
        <taxon>Babesia</taxon>
    </lineage>
</organism>
<dbReference type="Pfam" id="PF08234">
    <property type="entry name" value="Spindle_Spc25"/>
    <property type="match status" value="1"/>
</dbReference>
<evidence type="ECO:0000256" key="4">
    <source>
        <dbReference type="ARBA" id="ARBA00022618"/>
    </source>
</evidence>
<dbReference type="InterPro" id="IPR013255">
    <property type="entry name" value="Spc25_C"/>
</dbReference>
<keyword evidence="7 9" id="KW-0131">Cell cycle</keyword>
<keyword evidence="13" id="KW-1185">Reference proteome</keyword>
<evidence type="ECO:0000256" key="1">
    <source>
        <dbReference type="ARBA" id="ARBA00004584"/>
    </source>
</evidence>
<comment type="function">
    <text evidence="9">Acts as a component of the essential kinetochore-associated NDC80 complex, which is required for chromosome segregation and spindle checkpoint activity.</text>
</comment>
<evidence type="ECO:0000256" key="3">
    <source>
        <dbReference type="ARBA" id="ARBA00022454"/>
    </source>
</evidence>
<dbReference type="GO" id="GO:0051301">
    <property type="term" value="P:cell division"/>
    <property type="evidence" value="ECO:0007669"/>
    <property type="project" value="UniProtKB-UniRule"/>
</dbReference>
<dbReference type="InterPro" id="IPR045143">
    <property type="entry name" value="Spc25"/>
</dbReference>
<keyword evidence="8 9" id="KW-0137">Centromere</keyword>
<evidence type="ECO:0000256" key="2">
    <source>
        <dbReference type="ARBA" id="ARBA00006379"/>
    </source>
</evidence>
<dbReference type="GO" id="GO:0007059">
    <property type="term" value="P:chromosome segregation"/>
    <property type="evidence" value="ECO:0007669"/>
    <property type="project" value="InterPro"/>
</dbReference>
<keyword evidence="9" id="KW-0995">Kinetochore</keyword>
<dbReference type="PANTHER" id="PTHR14281">
    <property type="entry name" value="KINETOCHORE PROTEIN SPC25-RELATED"/>
    <property type="match status" value="1"/>
</dbReference>
<comment type="similarity">
    <text evidence="2 9">Belongs to the SPC25 family.</text>
</comment>
<dbReference type="AlphaFoldDB" id="A0AAD9UNF5"/>
<keyword evidence="9" id="KW-0539">Nucleus</keyword>
<feature type="domain" description="Chromosome segregation protein Spc25 C-terminal" evidence="11">
    <location>
        <begin position="189"/>
        <end position="256"/>
    </location>
</feature>
<evidence type="ECO:0000256" key="10">
    <source>
        <dbReference type="SAM" id="Coils"/>
    </source>
</evidence>